<protein>
    <submittedName>
        <fullName evidence="8">Biopolymer transporter ExbD</fullName>
    </submittedName>
</protein>
<keyword evidence="6" id="KW-0472">Membrane</keyword>
<gene>
    <name evidence="8" type="ORF">MNODULE_22550</name>
</gene>
<evidence type="ECO:0000313" key="9">
    <source>
        <dbReference type="Proteomes" id="UP000534783"/>
    </source>
</evidence>
<dbReference type="Proteomes" id="UP000534783">
    <property type="component" value="Unassembled WGS sequence"/>
</dbReference>
<dbReference type="GO" id="GO:0005886">
    <property type="term" value="C:plasma membrane"/>
    <property type="evidence" value="ECO:0007669"/>
    <property type="project" value="UniProtKB-SubCell"/>
</dbReference>
<name>A0A7X6DUH8_9BACT</name>
<dbReference type="PANTHER" id="PTHR30558">
    <property type="entry name" value="EXBD MEMBRANE COMPONENT OF PMF-DRIVEN MACROMOLECULE IMPORT SYSTEM"/>
    <property type="match status" value="1"/>
</dbReference>
<dbReference type="GO" id="GO:0015031">
    <property type="term" value="P:protein transport"/>
    <property type="evidence" value="ECO:0007669"/>
    <property type="project" value="UniProtKB-KW"/>
</dbReference>
<evidence type="ECO:0000256" key="2">
    <source>
        <dbReference type="ARBA" id="ARBA00005811"/>
    </source>
</evidence>
<evidence type="ECO:0000256" key="4">
    <source>
        <dbReference type="ARBA" id="ARBA00022692"/>
    </source>
</evidence>
<keyword evidence="7" id="KW-0813">Transport</keyword>
<proteinExistence type="inferred from homology"/>
<sequence length="141" mass="15825">MLRLKSSRTDAGSTPFIDMTPMIDMVFQLLIFFLLTSIFAAQPALDLTLPSAEHAKEEAREESVHLFIQKEGTIFIDEEEISLEGLGAALQAKVEADRKRPILLSADREAPFQRFVDVLDVVRHHNHSNLTVLTRPKGESP</sequence>
<evidence type="ECO:0000256" key="1">
    <source>
        <dbReference type="ARBA" id="ARBA00004162"/>
    </source>
</evidence>
<dbReference type="PANTHER" id="PTHR30558:SF3">
    <property type="entry name" value="BIOPOLYMER TRANSPORT PROTEIN EXBD-RELATED"/>
    <property type="match status" value="1"/>
</dbReference>
<keyword evidence="3" id="KW-1003">Cell membrane</keyword>
<dbReference type="GO" id="GO:0022857">
    <property type="term" value="F:transmembrane transporter activity"/>
    <property type="evidence" value="ECO:0007669"/>
    <property type="project" value="InterPro"/>
</dbReference>
<reference evidence="8 9" key="1">
    <citation type="journal article" date="2020" name="Nature">
        <title>Bacterial chemolithoautotrophy via manganese oxidation.</title>
        <authorList>
            <person name="Yu H."/>
            <person name="Leadbetter J.R."/>
        </authorList>
    </citation>
    <scope>NUCLEOTIDE SEQUENCE [LARGE SCALE GENOMIC DNA]</scope>
    <source>
        <strain evidence="8 9">Mn-1</strain>
    </source>
</reference>
<dbReference type="Pfam" id="PF02472">
    <property type="entry name" value="ExbD"/>
    <property type="match status" value="1"/>
</dbReference>
<dbReference type="AlphaFoldDB" id="A0A7X6DUH8"/>
<evidence type="ECO:0000256" key="7">
    <source>
        <dbReference type="RuleBase" id="RU003879"/>
    </source>
</evidence>
<keyword evidence="5" id="KW-1133">Transmembrane helix</keyword>
<comment type="subcellular location">
    <subcellularLocation>
        <location evidence="1">Cell membrane</location>
        <topology evidence="1">Single-pass membrane protein</topology>
    </subcellularLocation>
    <subcellularLocation>
        <location evidence="7">Cell membrane</location>
        <topology evidence="7">Single-pass type II membrane protein</topology>
    </subcellularLocation>
</comment>
<keyword evidence="9" id="KW-1185">Reference proteome</keyword>
<comment type="caution">
    <text evidence="8">The sequence shown here is derived from an EMBL/GenBank/DDBJ whole genome shotgun (WGS) entry which is preliminary data.</text>
</comment>
<keyword evidence="7" id="KW-0653">Protein transport</keyword>
<evidence type="ECO:0000313" key="8">
    <source>
        <dbReference type="EMBL" id="NKE73545.1"/>
    </source>
</evidence>
<organism evidence="8 9">
    <name type="scientific">Candidatus Manganitrophus noduliformans</name>
    <dbReference type="NCBI Taxonomy" id="2606439"/>
    <lineage>
        <taxon>Bacteria</taxon>
        <taxon>Pseudomonadati</taxon>
        <taxon>Nitrospirota</taxon>
        <taxon>Nitrospiria</taxon>
        <taxon>Candidatus Troglogloeales</taxon>
        <taxon>Candidatus Manganitrophaceae</taxon>
        <taxon>Candidatus Manganitrophus</taxon>
    </lineage>
</organism>
<dbReference type="EMBL" id="VTOW01000008">
    <property type="protein sequence ID" value="NKE73545.1"/>
    <property type="molecule type" value="Genomic_DNA"/>
</dbReference>
<evidence type="ECO:0000256" key="3">
    <source>
        <dbReference type="ARBA" id="ARBA00022475"/>
    </source>
</evidence>
<evidence type="ECO:0000256" key="6">
    <source>
        <dbReference type="ARBA" id="ARBA00023136"/>
    </source>
</evidence>
<keyword evidence="4 7" id="KW-0812">Transmembrane</keyword>
<dbReference type="Gene3D" id="3.30.420.270">
    <property type="match status" value="1"/>
</dbReference>
<dbReference type="InterPro" id="IPR003400">
    <property type="entry name" value="ExbD"/>
</dbReference>
<dbReference type="RefSeq" id="WP_168063505.1">
    <property type="nucleotide sequence ID" value="NZ_VTOW01000008.1"/>
</dbReference>
<comment type="similarity">
    <text evidence="2 7">Belongs to the ExbD/TolR family.</text>
</comment>
<accession>A0A7X6DUH8</accession>
<evidence type="ECO:0000256" key="5">
    <source>
        <dbReference type="ARBA" id="ARBA00022989"/>
    </source>
</evidence>